<protein>
    <recommendedName>
        <fullName evidence="6">Mobilization protein</fullName>
    </recommendedName>
</protein>
<sequence>MTGTRSISVVKTSYTRSVSQAKGSVRYMEHRHDDQGERQHRPLFDRDGELSRQEAYERLDRAAEAEGKTYFYRVVLNPGEGHADLDEQRRQAWTAEVMARIEAQGNQVRDWVAVSHTDQGQHDHIHVVAATSRTLQKDELADLRTFSREAYGHQQEQQRELGLYQEHDGSVQELARLHQHERSYDEDREYQRQQQRERSYGYER</sequence>
<dbReference type="RefSeq" id="WP_139405010.1">
    <property type="nucleotide sequence ID" value="NZ_JACHEW010000049.1"/>
</dbReference>
<evidence type="ECO:0000256" key="1">
    <source>
        <dbReference type="SAM" id="MobiDB-lite"/>
    </source>
</evidence>
<reference evidence="3 4" key="1">
    <citation type="submission" date="2019-06" db="EMBL/GenBank/DDBJ databases">
        <title>Genome sequence of Deinococcus radiopugnans ATCC 19172.</title>
        <authorList>
            <person name="Maclea K.S."/>
            <person name="Maynard C.R."/>
        </authorList>
    </citation>
    <scope>NUCLEOTIDE SEQUENCE [LARGE SCALE GENOMIC DNA]</scope>
    <source>
        <strain evidence="3 4">ATCC 19172</strain>
    </source>
</reference>
<reference evidence="2 5" key="2">
    <citation type="submission" date="2020-08" db="EMBL/GenBank/DDBJ databases">
        <title>Genomic Encyclopedia of Type Strains, Phase IV (KMG-IV): sequencing the most valuable type-strain genomes for metagenomic binning, comparative biology and taxonomic classification.</title>
        <authorList>
            <person name="Goeker M."/>
        </authorList>
    </citation>
    <scope>NUCLEOTIDE SEQUENCE [LARGE SCALE GENOMIC DNA]</scope>
    <source>
        <strain evidence="2 5">DSM 12027</strain>
    </source>
</reference>
<feature type="region of interest" description="Disordered" evidence="1">
    <location>
        <begin position="21"/>
        <end position="45"/>
    </location>
</feature>
<feature type="region of interest" description="Disordered" evidence="1">
    <location>
        <begin position="165"/>
        <end position="204"/>
    </location>
</feature>
<comment type="caution">
    <text evidence="3">The sequence shown here is derived from an EMBL/GenBank/DDBJ whole genome shotgun (WGS) entry which is preliminary data.</text>
</comment>
<feature type="compositionally biased region" description="Basic and acidic residues" evidence="1">
    <location>
        <begin position="27"/>
        <end position="45"/>
    </location>
</feature>
<name>A0A5C4XG43_9DEIO</name>
<evidence type="ECO:0008006" key="6">
    <source>
        <dbReference type="Google" id="ProtNLM"/>
    </source>
</evidence>
<keyword evidence="5" id="KW-1185">Reference proteome</keyword>
<dbReference type="EMBL" id="VDMO01000049">
    <property type="protein sequence ID" value="TNM62387.1"/>
    <property type="molecule type" value="Genomic_DNA"/>
</dbReference>
<dbReference type="AlphaFoldDB" id="A0A5C4XG43"/>
<evidence type="ECO:0000313" key="3">
    <source>
        <dbReference type="EMBL" id="TNM62387.1"/>
    </source>
</evidence>
<evidence type="ECO:0000313" key="2">
    <source>
        <dbReference type="EMBL" id="MBB6018877.1"/>
    </source>
</evidence>
<dbReference type="Proteomes" id="UP000629870">
    <property type="component" value="Unassembled WGS sequence"/>
</dbReference>
<organism evidence="3 4">
    <name type="scientific">Deinococcus radiopugnans ATCC 19172</name>
    <dbReference type="NCBI Taxonomy" id="585398"/>
    <lineage>
        <taxon>Bacteria</taxon>
        <taxon>Thermotogati</taxon>
        <taxon>Deinococcota</taxon>
        <taxon>Deinococci</taxon>
        <taxon>Deinococcales</taxon>
        <taxon>Deinococcaceae</taxon>
        <taxon>Deinococcus</taxon>
    </lineage>
</organism>
<dbReference type="OrthoDB" id="66952at2"/>
<dbReference type="Proteomes" id="UP000313988">
    <property type="component" value="Unassembled WGS sequence"/>
</dbReference>
<evidence type="ECO:0000313" key="5">
    <source>
        <dbReference type="Proteomes" id="UP000629870"/>
    </source>
</evidence>
<gene>
    <name evidence="3" type="ORF">FHR04_20370</name>
    <name evidence="2" type="ORF">HNQ04_004159</name>
</gene>
<dbReference type="EMBL" id="JACHEW010000049">
    <property type="protein sequence ID" value="MBB6018877.1"/>
    <property type="molecule type" value="Genomic_DNA"/>
</dbReference>
<accession>A0A5C4XG43</accession>
<proteinExistence type="predicted"/>
<evidence type="ECO:0000313" key="4">
    <source>
        <dbReference type="Proteomes" id="UP000313988"/>
    </source>
</evidence>